<keyword evidence="9" id="KW-1185">Reference proteome</keyword>
<feature type="compositionally biased region" description="Basic and acidic residues" evidence="5">
    <location>
        <begin position="1825"/>
        <end position="1837"/>
    </location>
</feature>
<evidence type="ECO:0000256" key="3">
    <source>
        <dbReference type="ARBA" id="ARBA00022989"/>
    </source>
</evidence>
<dbReference type="Pfam" id="PF08454">
    <property type="entry name" value="RIH_assoc"/>
    <property type="match status" value="1"/>
</dbReference>
<feature type="transmembrane region" description="Helical" evidence="6">
    <location>
        <begin position="1442"/>
        <end position="1467"/>
    </location>
</feature>
<feature type="transmembrane region" description="Helical" evidence="6">
    <location>
        <begin position="1543"/>
        <end position="1568"/>
    </location>
</feature>
<dbReference type="InterPro" id="IPR001623">
    <property type="entry name" value="DnaJ_domain"/>
</dbReference>
<dbReference type="PROSITE" id="PS50076">
    <property type="entry name" value="DNAJ_2"/>
    <property type="match status" value="1"/>
</dbReference>
<evidence type="ECO:0000256" key="5">
    <source>
        <dbReference type="SAM" id="MobiDB-lite"/>
    </source>
</evidence>
<dbReference type="PANTHER" id="PTHR13715:SF99">
    <property type="entry name" value="INOSITOL 1,4,5-TRISPHOSPHATE RECEPTOR-LIKE PROTEIN A"/>
    <property type="match status" value="1"/>
</dbReference>
<feature type="transmembrane region" description="Helical" evidence="6">
    <location>
        <begin position="1621"/>
        <end position="1640"/>
    </location>
</feature>
<dbReference type="PANTHER" id="PTHR13715">
    <property type="entry name" value="RYANODINE RECEPTOR AND IP3 RECEPTOR"/>
    <property type="match status" value="1"/>
</dbReference>
<evidence type="ECO:0000313" key="9">
    <source>
        <dbReference type="Proteomes" id="UP000604046"/>
    </source>
</evidence>
<dbReference type="InterPro" id="IPR005821">
    <property type="entry name" value="Ion_trans_dom"/>
</dbReference>
<dbReference type="PRINTS" id="PR00625">
    <property type="entry name" value="JDOMAIN"/>
</dbReference>
<dbReference type="OrthoDB" id="300855at2759"/>
<dbReference type="Gene3D" id="1.25.40.10">
    <property type="entry name" value="Tetratricopeptide repeat domain"/>
    <property type="match status" value="2"/>
</dbReference>
<gene>
    <name evidence="8" type="primary">Itpr1</name>
    <name evidence="8" type="ORF">SNAT2548_LOCUS34257</name>
</gene>
<dbReference type="InterPro" id="IPR016024">
    <property type="entry name" value="ARM-type_fold"/>
</dbReference>
<evidence type="ECO:0000256" key="2">
    <source>
        <dbReference type="ARBA" id="ARBA00022692"/>
    </source>
</evidence>
<dbReference type="SUPFAM" id="SSF48452">
    <property type="entry name" value="TPR-like"/>
    <property type="match status" value="2"/>
</dbReference>
<accession>A0A812V2R9</accession>
<evidence type="ECO:0000313" key="8">
    <source>
        <dbReference type="EMBL" id="CAE7602352.1"/>
    </source>
</evidence>
<keyword evidence="2 6" id="KW-0812">Transmembrane</keyword>
<feature type="transmembrane region" description="Helical" evidence="6">
    <location>
        <begin position="1501"/>
        <end position="1523"/>
    </location>
</feature>
<evidence type="ECO:0000256" key="1">
    <source>
        <dbReference type="ARBA" id="ARBA00004141"/>
    </source>
</evidence>
<proteinExistence type="predicted"/>
<feature type="domain" description="J" evidence="7">
    <location>
        <begin position="601"/>
        <end position="673"/>
    </location>
</feature>
<dbReference type="InterPro" id="IPR015925">
    <property type="entry name" value="Ryanodine_IP3_receptor"/>
</dbReference>
<dbReference type="GO" id="GO:0006816">
    <property type="term" value="P:calcium ion transport"/>
    <property type="evidence" value="ECO:0007669"/>
    <property type="project" value="InterPro"/>
</dbReference>
<reference evidence="8" key="1">
    <citation type="submission" date="2021-02" db="EMBL/GenBank/DDBJ databases">
        <authorList>
            <person name="Dougan E. K."/>
            <person name="Rhodes N."/>
            <person name="Thang M."/>
            <person name="Chan C."/>
        </authorList>
    </citation>
    <scope>NUCLEOTIDE SEQUENCE</scope>
</reference>
<comment type="caution">
    <text evidence="8">The sequence shown here is derived from an EMBL/GenBank/DDBJ whole genome shotgun (WGS) entry which is preliminary data.</text>
</comment>
<dbReference type="Gene3D" id="1.10.287.70">
    <property type="match status" value="1"/>
</dbReference>
<dbReference type="SUPFAM" id="SSF48371">
    <property type="entry name" value="ARM repeat"/>
    <property type="match status" value="1"/>
</dbReference>
<evidence type="ECO:0000256" key="4">
    <source>
        <dbReference type="ARBA" id="ARBA00023136"/>
    </source>
</evidence>
<dbReference type="SUPFAM" id="SSF46565">
    <property type="entry name" value="Chaperone J-domain"/>
    <property type="match status" value="1"/>
</dbReference>
<dbReference type="GO" id="GO:0016020">
    <property type="term" value="C:membrane"/>
    <property type="evidence" value="ECO:0007669"/>
    <property type="project" value="UniProtKB-SubCell"/>
</dbReference>
<dbReference type="Gene3D" id="1.10.287.110">
    <property type="entry name" value="DnaJ domain"/>
    <property type="match status" value="1"/>
</dbReference>
<dbReference type="InterPro" id="IPR013662">
    <property type="entry name" value="RIH_assoc-dom"/>
</dbReference>
<dbReference type="Pfam" id="PF00226">
    <property type="entry name" value="DnaJ"/>
    <property type="match status" value="1"/>
</dbReference>
<feature type="region of interest" description="Disordered" evidence="5">
    <location>
        <begin position="1803"/>
        <end position="1871"/>
    </location>
</feature>
<comment type="subcellular location">
    <subcellularLocation>
        <location evidence="1">Membrane</location>
        <topology evidence="1">Multi-pass membrane protein</topology>
    </subcellularLocation>
</comment>
<dbReference type="CDD" id="cd06257">
    <property type="entry name" value="DnaJ"/>
    <property type="match status" value="1"/>
</dbReference>
<organism evidence="8 9">
    <name type="scientific">Symbiodinium natans</name>
    <dbReference type="NCBI Taxonomy" id="878477"/>
    <lineage>
        <taxon>Eukaryota</taxon>
        <taxon>Sar</taxon>
        <taxon>Alveolata</taxon>
        <taxon>Dinophyceae</taxon>
        <taxon>Suessiales</taxon>
        <taxon>Symbiodiniaceae</taxon>
        <taxon>Symbiodinium</taxon>
    </lineage>
</organism>
<feature type="transmembrane region" description="Helical" evidence="6">
    <location>
        <begin position="1580"/>
        <end position="1601"/>
    </location>
</feature>
<protein>
    <submittedName>
        <fullName evidence="8">Itpr1 protein</fullName>
    </submittedName>
</protein>
<dbReference type="SMART" id="SM00271">
    <property type="entry name" value="DnaJ"/>
    <property type="match status" value="1"/>
</dbReference>
<keyword evidence="4 6" id="KW-0472">Membrane</keyword>
<evidence type="ECO:0000259" key="7">
    <source>
        <dbReference type="PROSITE" id="PS50076"/>
    </source>
</evidence>
<dbReference type="InterPro" id="IPR011990">
    <property type="entry name" value="TPR-like_helical_dom_sf"/>
</dbReference>
<keyword evidence="3 6" id="KW-1133">Transmembrane helix</keyword>
<sequence>MSPQPGPASLAKACQEANDEEYDRICRLGPYELEEAGLEAYHNNRLEEAERLLSAALRDSAPRRKAALLCARAAVRVALGEPYAGQKTWTPLWRCVYKLMAVRRDKSVSDETGDPTGRIIRSLRYNQTIRVDGAPVEGWLKLLDSLGYAMIASPHVGQLLELVAEGPHALSLALEDCEAAIALQANTAEAYLLASRCQVLQGEFQEAEAVLRRGEGAVKPRELSKIQVQLRNLQKIVPKLSQAADLLTPDFSQEEAGKRALGHLKEAARLGASAMKVRPLQLHALLQARQYVRAFEAKKLAEEILKNAPGTPSPKDVLLHGAAGLLCCQEEGKKVLQSLVQEAKEAGSVAGQGPAMEWFEVVFKNVLVKKRCDEKAPSWCLLEKGRKVMVLPKRETDAKGQDWVELAPFELHRLCGDCRDHRGDSSAEARGFLLIDGSALGLGALLRPVDFDPGPALRAGALLRAVEATPELKAQGDRLLKRGEAGEARKCYAAAHAGGSWDADLRAQLHLKTAEAFRLEGELEEAWKEVTEALCFMDRARSAPALLLRGILRFDSGKWRESLEDLEKAQDLAARAQQILKELAMWLRRAREAVRRNDSRNFYAILGLRCDCDAADVKKRFHKLALQCHPDKVHSTSEVLKKSAEARFKAIQEAYEEKEEYLAAILNCVDSFFNGPFQACICKDETAGEQLQILGQKYLKRFKMLDRSAAFRARLPASSMELLSIAAYRVMTAVEGKADTATLLESNENHTDTKELEVSSPDQELWHRLIQALREDPRCQERLRRQSHLLGQAFLTIYEETDPEYPPYLKNLTSETEMDFRRHAITVQDCIHRLVQHCEGDLHDLPSLRRTMRVFLAMIGMAQSEDAKKEDTQQLTYIQVELSKAGVGKLLVKVLNNHAVQDVQRLAWHVLGELLQSRGADGEAKVNKVVQVGLHEAMSSSDDDTGMWESFHEILSTAGRAAKFVHGFRTLPVLTSQEKARLREYDDLLEQAVDAIQAVRMLVEGQFKAMQDYLYSQEGNVRSFNVPGLCCWLLTRLCKDAQGANYASLSELKCIKFVVVLLTELAQGPNPRNQEFLSNMGLIELVFKLLMVNFQQLQKSEGDVYPSAVRQLKAELLRMLLSLMEGRLDARIHQTILQRGDPLVIRARIEFIYLYFTLGAVAINPRQVTRQNLAAIPLDGNLHALMLPQADPSELFTAVSRNSALVTEFLEDLDDEQLGVLFAEGFCLIELVYELSAHSSKFKKEVMPMPEEQDPFVDSEAEYRTRRDYLRERAAWQKRQIYRQAFDFLGRYVKTLEVVLNGHLQSLNFRVPVTAVWYVQGASKQRILDEVPFSLPDVKMKSFIQMCVELNNESRLILALSRFSLCPQRYRRWAQLYLPDGVHRPFWVFLANDAKHMQNLMRSSLYLSLCLALHAGLFLVAPKEADGDLMWASPMAQRISEILGALHLACTLLWLCLYTCIQVPLSIKKVQTQYPKRNSLVNICAAWGRYMSQRLLQWRGITLILTSLALFRRHWWVYSFLLADFFAQSPSLQTVLSGVVAPAWPLFMTFLGAGIITFVYGAIGLHNFRDEFGMYCDQNIMVCTQSILYMGTRAGIVGLSGMMDQVGPEDDLWFQRMVYDISYFVIFGVMLLNTIVALIVDSFQTQRREATARENNLETQSFISSIDRKVIESVAQASGIVDGFEYHETYRQNKWDYMAFVFHLREKHALNFTGPESQIRQFIDSSDVTWLPIGRSKMLEGKSAESQEDTLTLIQKQNSRIIGALQQTQDNRKTLFKAIGSLARSMRDKTESVQDQLKIILAQHSESGKDSPLAASGISRPASKKTLEPESRPDSASRRPAAPADHQDPEDSGPPAAFATNLQRPRRLSMY</sequence>
<dbReference type="GO" id="GO:0005216">
    <property type="term" value="F:monoatomic ion channel activity"/>
    <property type="evidence" value="ECO:0007669"/>
    <property type="project" value="InterPro"/>
</dbReference>
<dbReference type="InterPro" id="IPR036869">
    <property type="entry name" value="J_dom_sf"/>
</dbReference>
<name>A0A812V2R9_9DINO</name>
<dbReference type="Pfam" id="PF00520">
    <property type="entry name" value="Ion_trans"/>
    <property type="match status" value="1"/>
</dbReference>
<evidence type="ECO:0000256" key="6">
    <source>
        <dbReference type="SAM" id="Phobius"/>
    </source>
</evidence>
<dbReference type="EMBL" id="CAJNDS010002801">
    <property type="protein sequence ID" value="CAE7602352.1"/>
    <property type="molecule type" value="Genomic_DNA"/>
</dbReference>
<dbReference type="Proteomes" id="UP000604046">
    <property type="component" value="Unassembled WGS sequence"/>
</dbReference>